<reference evidence="1" key="1">
    <citation type="journal article" date="2015" name="Nature">
        <title>Complex archaea that bridge the gap between prokaryotes and eukaryotes.</title>
        <authorList>
            <person name="Spang A."/>
            <person name="Saw J.H."/>
            <person name="Jorgensen S.L."/>
            <person name="Zaremba-Niedzwiedzka K."/>
            <person name="Martijn J."/>
            <person name="Lind A.E."/>
            <person name="van Eijk R."/>
            <person name="Schleper C."/>
            <person name="Guy L."/>
            <person name="Ettema T.J."/>
        </authorList>
    </citation>
    <scope>NUCLEOTIDE SEQUENCE</scope>
</reference>
<name>A0A0F8YN15_9ZZZZ</name>
<gene>
    <name evidence="1" type="ORF">LCGC14_2799630</name>
</gene>
<proteinExistence type="predicted"/>
<evidence type="ECO:0000313" key="1">
    <source>
        <dbReference type="EMBL" id="KKK82813.1"/>
    </source>
</evidence>
<dbReference type="EMBL" id="LAZR01052498">
    <property type="protein sequence ID" value="KKK82813.1"/>
    <property type="molecule type" value="Genomic_DNA"/>
</dbReference>
<protein>
    <submittedName>
        <fullName evidence="1">Uncharacterized protein</fullName>
    </submittedName>
</protein>
<accession>A0A0F8YN15</accession>
<organism evidence="1">
    <name type="scientific">marine sediment metagenome</name>
    <dbReference type="NCBI Taxonomy" id="412755"/>
    <lineage>
        <taxon>unclassified sequences</taxon>
        <taxon>metagenomes</taxon>
        <taxon>ecological metagenomes</taxon>
    </lineage>
</organism>
<comment type="caution">
    <text evidence="1">The sequence shown here is derived from an EMBL/GenBank/DDBJ whole genome shotgun (WGS) entry which is preliminary data.</text>
</comment>
<sequence length="369" mass="40071">AVECINYNEDENRMVETCNENPQCTVKEIDISENFKFDVCTPQYPKGFDSREGQVDNEILCSLASQTCVVTYQKNFLGKWKCIDNCGCEKKEFGEKMNDLCISLGDCGSYVNYIGKGTDNIQLTNSPNIPWTTYTNFANPVEGQYAELSEGIYPSAFNGIDDIIGQDFPETLDVSTLTTVASGAGGTDLVLTVTGVSITEAGVRNGADSEIIVADADTAVTNQYFETTKKWLGQTTYTLTGSSGTFDFNYGYAAYEDFGNRAFTVTDFEATGEMRANETGLNIELLHHEATAFVYSAAAFVPNQTALVSLATDYSTDNDVASGIGFAYKRRGFDTMVDGADSEGLIIRITTVTNNSINDASAHIGVTLN</sequence>
<feature type="non-terminal residue" evidence="1">
    <location>
        <position position="1"/>
    </location>
</feature>
<dbReference type="AlphaFoldDB" id="A0A0F8YN15"/>